<feature type="chain" id="PRO_5039637200" evidence="1">
    <location>
        <begin position="24"/>
        <end position="438"/>
    </location>
</feature>
<dbReference type="InterPro" id="IPR050490">
    <property type="entry name" value="Bact_solute-bd_prot1"/>
</dbReference>
<dbReference type="InterPro" id="IPR006059">
    <property type="entry name" value="SBP"/>
</dbReference>
<feature type="signal peptide" evidence="1">
    <location>
        <begin position="1"/>
        <end position="23"/>
    </location>
</feature>
<dbReference type="PANTHER" id="PTHR43649:SF30">
    <property type="entry name" value="ABC TRANSPORTER SUBSTRATE-BINDING PROTEIN"/>
    <property type="match status" value="1"/>
</dbReference>
<keyword evidence="3" id="KW-1185">Reference proteome</keyword>
<name>D1BRE7_XYLCX</name>
<dbReference type="SUPFAM" id="SSF53850">
    <property type="entry name" value="Periplasmic binding protein-like II"/>
    <property type="match status" value="1"/>
</dbReference>
<protein>
    <submittedName>
        <fullName evidence="2">Extracellular solute-binding protein family 1</fullName>
    </submittedName>
</protein>
<dbReference type="PROSITE" id="PS51257">
    <property type="entry name" value="PROKAR_LIPOPROTEIN"/>
    <property type="match status" value="1"/>
</dbReference>
<sequence>MRIHRRSLALVSAAALGVAGLTACGSSAPDTGDGGDEDVTLEFWDMSWGPAGQYDVKAQELVDKFEDENPGITVNYTLNTWDNWYQTFAQAVASGTAPDVSTGGGFQPFGLQQDAEAILPLNSLVEKWQDDGTADDFTEGMLDYYKDADGNYLAIPWATDIRVWYYRTDLLEQAGVEVPTTYDELKAACDAVHGLGADIYGIADGGTPHWTFMQGIANGAGMFDESGNAQLTTNPKELAALEYIASMGQGGSGCINPSATTITQDDAIALFDQGKAAFVMDSPSFGPHISAETQEVTKVLPPLANADGDKLGLYFVNGIMAYSQTQHPEETMKFIEYWSGIGDQLMLAGASGVSPRTSLDANPAFDEAFLYRESAELWGAPTGQPLFAQAPNGFAALNTIDGDPTMLDLERALFAGNDVRAAAEAAQQKVQGFVDAGQ</sequence>
<dbReference type="EMBL" id="CP001821">
    <property type="protein sequence ID" value="ACZ30402.1"/>
    <property type="molecule type" value="Genomic_DNA"/>
</dbReference>
<dbReference type="Pfam" id="PF01547">
    <property type="entry name" value="SBP_bac_1"/>
    <property type="match status" value="1"/>
</dbReference>
<evidence type="ECO:0000313" key="3">
    <source>
        <dbReference type="Proteomes" id="UP000002255"/>
    </source>
</evidence>
<keyword evidence="1" id="KW-0732">Signal</keyword>
<accession>D1BRE7</accession>
<dbReference type="HOGENOM" id="CLU_031285_10_1_11"/>
<gene>
    <name evidence="2" type="ordered locus">Xcel_1371</name>
</gene>
<dbReference type="PANTHER" id="PTHR43649">
    <property type="entry name" value="ARABINOSE-BINDING PROTEIN-RELATED"/>
    <property type="match status" value="1"/>
</dbReference>
<dbReference type="KEGG" id="xce:Xcel_1371"/>
<evidence type="ECO:0000256" key="1">
    <source>
        <dbReference type="SAM" id="SignalP"/>
    </source>
</evidence>
<dbReference type="AlphaFoldDB" id="D1BRE7"/>
<evidence type="ECO:0000313" key="2">
    <source>
        <dbReference type="EMBL" id="ACZ30402.1"/>
    </source>
</evidence>
<dbReference type="RefSeq" id="WP_012878144.1">
    <property type="nucleotide sequence ID" value="NC_013530.1"/>
</dbReference>
<dbReference type="Gene3D" id="3.40.190.10">
    <property type="entry name" value="Periplasmic binding protein-like II"/>
    <property type="match status" value="2"/>
</dbReference>
<dbReference type="CDD" id="cd13585">
    <property type="entry name" value="PBP2_TMBP_like"/>
    <property type="match status" value="1"/>
</dbReference>
<proteinExistence type="predicted"/>
<dbReference type="Proteomes" id="UP000002255">
    <property type="component" value="Chromosome"/>
</dbReference>
<dbReference type="eggNOG" id="COG1653">
    <property type="taxonomic scope" value="Bacteria"/>
</dbReference>
<dbReference type="STRING" id="446471.Xcel_1371"/>
<reference evidence="3" key="1">
    <citation type="submission" date="2009-11" db="EMBL/GenBank/DDBJ databases">
        <title>The complete chromosome of Xylanimonas cellulosilytica DSM 15894.</title>
        <authorList>
            <consortium name="US DOE Joint Genome Institute (JGI-PGF)"/>
            <person name="Lucas S."/>
            <person name="Copeland A."/>
            <person name="Lapidus A."/>
            <person name="Glavina del Rio T."/>
            <person name="Dalin E."/>
            <person name="Tice H."/>
            <person name="Bruce D."/>
            <person name="Goodwin L."/>
            <person name="Pitluck S."/>
            <person name="Kyrpides N."/>
            <person name="Mavromatis K."/>
            <person name="Ivanova N."/>
            <person name="Mikhailova N."/>
            <person name="Foster B."/>
            <person name="Clum A."/>
            <person name="Brettin T."/>
            <person name="Detter J.C."/>
            <person name="Han C."/>
            <person name="Larimer F."/>
            <person name="Land M."/>
            <person name="Hauser L."/>
            <person name="Markowitz V."/>
            <person name="Cheng J.F."/>
            <person name="Hugenholtz P."/>
            <person name="Woyke T."/>
            <person name="Wu D."/>
            <person name="Gehrich-Schroeter G."/>
            <person name="Schneider S."/>
            <person name="Pukall S.R."/>
            <person name="Klenk H.P."/>
            <person name="Eisen J.A."/>
        </authorList>
    </citation>
    <scope>NUCLEOTIDE SEQUENCE [LARGE SCALE GENOMIC DNA]</scope>
    <source>
        <strain evidence="3">DSM 15894 / CECT 5975 / LMG 20990 / XIL07</strain>
    </source>
</reference>
<reference evidence="2 3" key="2">
    <citation type="journal article" date="2010" name="Stand. Genomic Sci.">
        <title>Complete genome sequence of Xylanimonas cellulosilytica type strain (XIL07).</title>
        <authorList>
            <person name="Foster B."/>
            <person name="Pukall R."/>
            <person name="Abt B."/>
            <person name="Nolan M."/>
            <person name="Glavina Del Rio T."/>
            <person name="Chen F."/>
            <person name="Lucas S."/>
            <person name="Tice H."/>
            <person name="Pitluck S."/>
            <person name="Cheng J.-F."/>
            <person name="Chertkov O."/>
            <person name="Brettin T."/>
            <person name="Han C."/>
            <person name="Detter J.C."/>
            <person name="Bruce D."/>
            <person name="Goodwin L."/>
            <person name="Ivanova N."/>
            <person name="Mavromatis K."/>
            <person name="Pati A."/>
            <person name="Mikhailova N."/>
            <person name="Chen A."/>
            <person name="Palaniappan K."/>
            <person name="Land M."/>
            <person name="Hauser L."/>
            <person name="Chang Y.-J."/>
            <person name="Jeffries C.D."/>
            <person name="Chain P."/>
            <person name="Rohde M."/>
            <person name="Goeker M."/>
            <person name="Bristow J."/>
            <person name="Eisen J.A."/>
            <person name="Markowitz V."/>
            <person name="Hugenholtz P."/>
            <person name="Kyrpides N.C."/>
            <person name="Klenk H.-P."/>
            <person name="Lapidus A."/>
        </authorList>
    </citation>
    <scope>NUCLEOTIDE SEQUENCE [LARGE SCALE GENOMIC DNA]</scope>
    <source>
        <strain evidence="3">DSM 15894 / CECT 5975 / LMG 20990 / XIL07</strain>
    </source>
</reference>
<organism evidence="2 3">
    <name type="scientific">Xylanimonas cellulosilytica (strain DSM 15894 / JCM 12276 / CECT 5975 / KCTC 9989 / LMG 20990 / NBRC 107835 / XIL07)</name>
    <dbReference type="NCBI Taxonomy" id="446471"/>
    <lineage>
        <taxon>Bacteria</taxon>
        <taxon>Bacillati</taxon>
        <taxon>Actinomycetota</taxon>
        <taxon>Actinomycetes</taxon>
        <taxon>Micrococcales</taxon>
        <taxon>Promicromonosporaceae</taxon>
        <taxon>Xylanimonas</taxon>
    </lineage>
</organism>